<dbReference type="EMBL" id="JBEZVI010000014">
    <property type="protein sequence ID" value="MEU3712026.1"/>
    <property type="molecule type" value="Genomic_DNA"/>
</dbReference>
<dbReference type="Gene3D" id="3.90.820.10">
    <property type="entry name" value="Structural Genomics, Unknown Function 30-nov-00 1gh9 Mol_id"/>
    <property type="match status" value="1"/>
</dbReference>
<organism evidence="3 4">
    <name type="scientific">Streptomyces catenulae</name>
    <dbReference type="NCBI Taxonomy" id="66875"/>
    <lineage>
        <taxon>Bacteria</taxon>
        <taxon>Bacillati</taxon>
        <taxon>Actinomycetota</taxon>
        <taxon>Actinomycetes</taxon>
        <taxon>Kitasatosporales</taxon>
        <taxon>Streptomycetaceae</taxon>
        <taxon>Streptomyces</taxon>
    </lineage>
</organism>
<dbReference type="RefSeq" id="WP_030286399.1">
    <property type="nucleotide sequence ID" value="NZ_JBEZVI010000014.1"/>
</dbReference>
<protein>
    <submittedName>
        <fullName evidence="3">MbtH family NRPS accessory protein</fullName>
    </submittedName>
</protein>
<evidence type="ECO:0000256" key="1">
    <source>
        <dbReference type="SAM" id="MobiDB-lite"/>
    </source>
</evidence>
<evidence type="ECO:0000313" key="4">
    <source>
        <dbReference type="Proteomes" id="UP001550853"/>
    </source>
</evidence>
<proteinExistence type="predicted"/>
<keyword evidence="4" id="KW-1185">Reference proteome</keyword>
<gene>
    <name evidence="3" type="ORF">AB0E61_18265</name>
</gene>
<reference evidence="3 4" key="1">
    <citation type="submission" date="2024-06" db="EMBL/GenBank/DDBJ databases">
        <title>The Natural Products Discovery Center: Release of the First 8490 Sequenced Strains for Exploring Actinobacteria Biosynthetic Diversity.</title>
        <authorList>
            <person name="Kalkreuter E."/>
            <person name="Kautsar S.A."/>
            <person name="Yang D."/>
            <person name="Bader C.D."/>
            <person name="Teijaro C.N."/>
            <person name="Fluegel L."/>
            <person name="Davis C.M."/>
            <person name="Simpson J.R."/>
            <person name="Lauterbach L."/>
            <person name="Steele A.D."/>
            <person name="Gui C."/>
            <person name="Meng S."/>
            <person name="Li G."/>
            <person name="Viehrig K."/>
            <person name="Ye F."/>
            <person name="Su P."/>
            <person name="Kiefer A.F."/>
            <person name="Nichols A."/>
            <person name="Cepeda A.J."/>
            <person name="Yan W."/>
            <person name="Fan B."/>
            <person name="Jiang Y."/>
            <person name="Adhikari A."/>
            <person name="Zheng C.-J."/>
            <person name="Schuster L."/>
            <person name="Cowan T.M."/>
            <person name="Smanski M.J."/>
            <person name="Chevrette M.G."/>
            <person name="De Carvalho L.P.S."/>
            <person name="Shen B."/>
        </authorList>
    </citation>
    <scope>NUCLEOTIDE SEQUENCE [LARGE SCALE GENOMIC DNA]</scope>
    <source>
        <strain evidence="3 4">NPDC033039</strain>
    </source>
</reference>
<feature type="domain" description="MbtH-like" evidence="2">
    <location>
        <begin position="3"/>
        <end position="53"/>
    </location>
</feature>
<name>A0ABV2Z218_9ACTN</name>
<evidence type="ECO:0000259" key="2">
    <source>
        <dbReference type="SMART" id="SM00923"/>
    </source>
</evidence>
<dbReference type="SMART" id="SM00923">
    <property type="entry name" value="MbtH"/>
    <property type="match status" value="1"/>
</dbReference>
<dbReference type="Proteomes" id="UP001550853">
    <property type="component" value="Unassembled WGS sequence"/>
</dbReference>
<dbReference type="Pfam" id="PF03621">
    <property type="entry name" value="MbtH"/>
    <property type="match status" value="1"/>
</dbReference>
<feature type="region of interest" description="Disordered" evidence="1">
    <location>
        <begin position="1"/>
        <end position="43"/>
    </location>
</feature>
<accession>A0ABV2Z218</accession>
<sequence>MANPFDDDAAPPTVPHNDRRQHALQPAAFDMPDGRDQVFGPASRGECEAYLTADRTEHSRA</sequence>
<dbReference type="InterPro" id="IPR005153">
    <property type="entry name" value="MbtH-like_dom"/>
</dbReference>
<comment type="caution">
    <text evidence="3">The sequence shown here is derived from an EMBL/GenBank/DDBJ whole genome shotgun (WGS) entry which is preliminary data.</text>
</comment>
<dbReference type="SUPFAM" id="SSF160582">
    <property type="entry name" value="MbtH-like"/>
    <property type="match status" value="1"/>
</dbReference>
<dbReference type="InterPro" id="IPR038020">
    <property type="entry name" value="MbtH-like_sf"/>
</dbReference>
<evidence type="ECO:0000313" key="3">
    <source>
        <dbReference type="EMBL" id="MEU3712026.1"/>
    </source>
</evidence>